<organism evidence="3">
    <name type="scientific">Dissoconium aciculare CBS 342.82</name>
    <dbReference type="NCBI Taxonomy" id="1314786"/>
    <lineage>
        <taxon>Eukaryota</taxon>
        <taxon>Fungi</taxon>
        <taxon>Dikarya</taxon>
        <taxon>Ascomycota</taxon>
        <taxon>Pezizomycotina</taxon>
        <taxon>Dothideomycetes</taxon>
        <taxon>Dothideomycetidae</taxon>
        <taxon>Mycosphaerellales</taxon>
        <taxon>Dissoconiaceae</taxon>
        <taxon>Dissoconium</taxon>
    </lineage>
</organism>
<evidence type="ECO:0000313" key="2">
    <source>
        <dbReference type="Proteomes" id="UP000504637"/>
    </source>
</evidence>
<gene>
    <name evidence="3" type="ORF">K489DRAFT_377382</name>
</gene>
<keyword evidence="2" id="KW-1185">Reference proteome</keyword>
<evidence type="ECO:0000256" key="1">
    <source>
        <dbReference type="SAM" id="MobiDB-lite"/>
    </source>
</evidence>
<reference evidence="3" key="1">
    <citation type="submission" date="2020-01" db="EMBL/GenBank/DDBJ databases">
        <authorList>
            <consortium name="DOE Joint Genome Institute"/>
            <person name="Haridas S."/>
            <person name="Albert R."/>
            <person name="Binder M."/>
            <person name="Bloem J."/>
            <person name="Labutti K."/>
            <person name="Salamov A."/>
            <person name="Andreopoulos B."/>
            <person name="Baker S.E."/>
            <person name="Barry K."/>
            <person name="Bills G."/>
            <person name="Bluhm B.H."/>
            <person name="Cannon C."/>
            <person name="Castanera R."/>
            <person name="Culley D.E."/>
            <person name="Daum C."/>
            <person name="Ezra D."/>
            <person name="Gonzalez J.B."/>
            <person name="Henrissat B."/>
            <person name="Kuo A."/>
            <person name="Liang C."/>
            <person name="Lipzen A."/>
            <person name="Lutzoni F."/>
            <person name="Magnuson J."/>
            <person name="Mondo S."/>
            <person name="Nolan M."/>
            <person name="Ohm R."/>
            <person name="Pangilinan J."/>
            <person name="Park H.-J."/>
            <person name="Ramirez L."/>
            <person name="Alfaro M."/>
            <person name="Sun H."/>
            <person name="Tritt A."/>
            <person name="Yoshinaga Y."/>
            <person name="Zwiers L.-H."/>
            <person name="Turgeon B.G."/>
            <person name="Goodwin S.B."/>
            <person name="Spatafora J.W."/>
            <person name="Crous P.W."/>
            <person name="Grigoriev I.V."/>
        </authorList>
    </citation>
    <scope>NUCLEOTIDE SEQUENCE</scope>
    <source>
        <strain evidence="3">CBS 342.82</strain>
    </source>
</reference>
<evidence type="ECO:0000313" key="3">
    <source>
        <dbReference type="RefSeq" id="XP_033461892.1"/>
    </source>
</evidence>
<sequence>MYRQAFVRNARLFSTSVRVQKSVTESAADAIKTADKTVSQKVVLPTIEAAENAASKLKESAGFAAKDAQIKGEQAQNEAAKLGAQARDKAQEVAGEAKKQVDQATKA</sequence>
<accession>A0A6J3M9Z3</accession>
<protein>
    <submittedName>
        <fullName evidence="3">Uncharacterized protein</fullName>
    </submittedName>
</protein>
<dbReference type="OrthoDB" id="4023585at2759"/>
<dbReference type="AlphaFoldDB" id="A0A6J3M9Z3"/>
<feature type="region of interest" description="Disordered" evidence="1">
    <location>
        <begin position="74"/>
        <end position="107"/>
    </location>
</feature>
<dbReference type="GeneID" id="54361943"/>
<dbReference type="Proteomes" id="UP000504637">
    <property type="component" value="Unplaced"/>
</dbReference>
<name>A0A6J3M9Z3_9PEZI</name>
<feature type="compositionally biased region" description="Basic and acidic residues" evidence="1">
    <location>
        <begin position="86"/>
        <end position="101"/>
    </location>
</feature>
<reference evidence="3" key="2">
    <citation type="submission" date="2020-04" db="EMBL/GenBank/DDBJ databases">
        <authorList>
            <consortium name="NCBI Genome Project"/>
        </authorList>
    </citation>
    <scope>NUCLEOTIDE SEQUENCE</scope>
    <source>
        <strain evidence="3">CBS 342.82</strain>
    </source>
</reference>
<reference evidence="3" key="3">
    <citation type="submission" date="2025-08" db="UniProtKB">
        <authorList>
            <consortium name="RefSeq"/>
        </authorList>
    </citation>
    <scope>IDENTIFICATION</scope>
    <source>
        <strain evidence="3">CBS 342.82</strain>
    </source>
</reference>
<dbReference type="RefSeq" id="XP_033461892.1">
    <property type="nucleotide sequence ID" value="XM_033604143.1"/>
</dbReference>
<proteinExistence type="predicted"/>